<evidence type="ECO:0000313" key="4">
    <source>
        <dbReference type="RefSeq" id="XP_033575366.1"/>
    </source>
</evidence>
<dbReference type="RefSeq" id="XP_033575366.1">
    <property type="nucleotide sequence ID" value="XM_033726971.1"/>
</dbReference>
<dbReference type="Proteomes" id="UP000504636">
    <property type="component" value="Unplaced"/>
</dbReference>
<dbReference type="EMBL" id="MU003703">
    <property type="protein sequence ID" value="KAF2808402.1"/>
    <property type="molecule type" value="Genomic_DNA"/>
</dbReference>
<name>A0A6A6YHU1_9PEZI</name>
<reference evidence="2 4" key="1">
    <citation type="journal article" date="2020" name="Stud. Mycol.">
        <title>101 Dothideomycetes genomes: a test case for predicting lifestyles and emergence of pathogens.</title>
        <authorList>
            <person name="Haridas S."/>
            <person name="Albert R."/>
            <person name="Binder M."/>
            <person name="Bloem J."/>
            <person name="Labutti K."/>
            <person name="Salamov A."/>
            <person name="Andreopoulos B."/>
            <person name="Baker S."/>
            <person name="Barry K."/>
            <person name="Bills G."/>
            <person name="Bluhm B."/>
            <person name="Cannon C."/>
            <person name="Castanera R."/>
            <person name="Culley D."/>
            <person name="Daum C."/>
            <person name="Ezra D."/>
            <person name="Gonzalez J."/>
            <person name="Henrissat B."/>
            <person name="Kuo A."/>
            <person name="Liang C."/>
            <person name="Lipzen A."/>
            <person name="Lutzoni F."/>
            <person name="Magnuson J."/>
            <person name="Mondo S."/>
            <person name="Nolan M."/>
            <person name="Ohm R."/>
            <person name="Pangilinan J."/>
            <person name="Park H.-J."/>
            <person name="Ramirez L."/>
            <person name="Alfaro M."/>
            <person name="Sun H."/>
            <person name="Tritt A."/>
            <person name="Yoshinaga Y."/>
            <person name="Zwiers L.-H."/>
            <person name="Turgeon B."/>
            <person name="Goodwin S."/>
            <person name="Spatafora J."/>
            <person name="Crous P."/>
            <person name="Grigoriev I."/>
        </authorList>
    </citation>
    <scope>NUCLEOTIDE SEQUENCE</scope>
    <source>
        <strain evidence="2 4">CBS 304.34</strain>
    </source>
</reference>
<proteinExistence type="predicted"/>
<reference evidence="4" key="3">
    <citation type="submission" date="2025-04" db="UniProtKB">
        <authorList>
            <consortium name="RefSeq"/>
        </authorList>
    </citation>
    <scope>IDENTIFICATION</scope>
    <source>
        <strain evidence="4">CBS 304.34</strain>
    </source>
</reference>
<protein>
    <submittedName>
        <fullName evidence="2 4">Uncharacterized protein</fullName>
    </submittedName>
</protein>
<feature type="region of interest" description="Disordered" evidence="1">
    <location>
        <begin position="24"/>
        <end position="101"/>
    </location>
</feature>
<dbReference type="AlphaFoldDB" id="A0A6A6YHU1"/>
<gene>
    <name evidence="2 4" type="ORF">BDZ99DRAFT_54993</name>
</gene>
<reference evidence="4" key="2">
    <citation type="submission" date="2020-04" db="EMBL/GenBank/DDBJ databases">
        <authorList>
            <consortium name="NCBI Genome Project"/>
        </authorList>
    </citation>
    <scope>NUCLEOTIDE SEQUENCE</scope>
    <source>
        <strain evidence="4">CBS 304.34</strain>
    </source>
</reference>
<organism evidence="2">
    <name type="scientific">Mytilinidion resinicola</name>
    <dbReference type="NCBI Taxonomy" id="574789"/>
    <lineage>
        <taxon>Eukaryota</taxon>
        <taxon>Fungi</taxon>
        <taxon>Dikarya</taxon>
        <taxon>Ascomycota</taxon>
        <taxon>Pezizomycotina</taxon>
        <taxon>Dothideomycetes</taxon>
        <taxon>Pleosporomycetidae</taxon>
        <taxon>Mytilinidiales</taxon>
        <taxon>Mytilinidiaceae</taxon>
        <taxon>Mytilinidion</taxon>
    </lineage>
</organism>
<sequence length="101" mass="10749">MPSGTLCAMQRGLMSSPRFVSSVQWTQSNTRTSSDGKDHGAYSLSESTSHTGEPVAGSRGEARRSATGLRRLKEAGGEDQTGPVSKAKRKHTAWSGLERGL</sequence>
<dbReference type="GeneID" id="54467864"/>
<keyword evidence="3" id="KW-1185">Reference proteome</keyword>
<evidence type="ECO:0000256" key="1">
    <source>
        <dbReference type="SAM" id="MobiDB-lite"/>
    </source>
</evidence>
<accession>A0A6A6YHU1</accession>
<evidence type="ECO:0000313" key="2">
    <source>
        <dbReference type="EMBL" id="KAF2808402.1"/>
    </source>
</evidence>
<feature type="compositionally biased region" description="Polar residues" evidence="1">
    <location>
        <begin position="24"/>
        <end position="33"/>
    </location>
</feature>
<evidence type="ECO:0000313" key="3">
    <source>
        <dbReference type="Proteomes" id="UP000504636"/>
    </source>
</evidence>